<keyword evidence="1" id="KW-0472">Membrane</keyword>
<dbReference type="InterPro" id="IPR012902">
    <property type="entry name" value="N_methyl_site"/>
</dbReference>
<dbReference type="AlphaFoldDB" id="A0A2T4IIR6"/>
<evidence type="ECO:0000256" key="1">
    <source>
        <dbReference type="SAM" id="Phobius"/>
    </source>
</evidence>
<comment type="caution">
    <text evidence="2">The sequence shown here is derived from an EMBL/GenBank/DDBJ whole genome shotgun (WGS) entry which is preliminary data.</text>
</comment>
<proteinExistence type="predicted"/>
<evidence type="ECO:0008006" key="4">
    <source>
        <dbReference type="Google" id="ProtNLM"/>
    </source>
</evidence>
<dbReference type="RefSeq" id="WP_107492136.1">
    <property type="nucleotide sequence ID" value="NZ_PZKC01000002.1"/>
</dbReference>
<name>A0A2T4IIR6_9RHOO</name>
<protein>
    <recommendedName>
        <fullName evidence="4">Prepilin-type N-terminal cleavage/methylation domain-containing protein</fullName>
    </recommendedName>
</protein>
<sequence length="379" mass="39221">MTHHHLQTSSALRRHPHSGFSLIEMAVVLAIIGTIGLGVWRLLPLIGDAAVNSGAAHTQLERAELALTGFARLHGRLPCPDVNGDGVEECGTTEQVGWLPVRTLGIVLPDRLRYGVSRQTAGAGDLAAAVARHTPRWPDGTTGTIVNGLDFCAGLRSAAREPGAAAISFSSGAPLAFAVAHPGSLDADNDGNLFDGDNRSASTFTDPTLAHSPIYDDHTRGLGFTTLAARLGCVEKLAAAHAAHRTAWADHDHYQVALAYETFRAFGVEVRSMNREMAIADVTVASIDLVMATATSLTAISVSISAVGSAAPAAAAAVIAVGAATTNTVFAGISLDNAIEALAKASSQHSAATAYRQRAALQAAASLARARRLDHGGLQ</sequence>
<keyword evidence="3" id="KW-1185">Reference proteome</keyword>
<dbReference type="NCBIfam" id="TIGR02532">
    <property type="entry name" value="IV_pilin_GFxxxE"/>
    <property type="match status" value="1"/>
</dbReference>
<dbReference type="Proteomes" id="UP000241193">
    <property type="component" value="Unassembled WGS sequence"/>
</dbReference>
<dbReference type="PROSITE" id="PS00409">
    <property type="entry name" value="PROKAR_NTER_METHYL"/>
    <property type="match status" value="1"/>
</dbReference>
<gene>
    <name evidence="2" type="ORF">C8261_02760</name>
</gene>
<dbReference type="EMBL" id="PZKC01000002">
    <property type="protein sequence ID" value="PTD97616.1"/>
    <property type="molecule type" value="Genomic_DNA"/>
</dbReference>
<dbReference type="OrthoDB" id="6038212at2"/>
<accession>A0A2T4IIR6</accession>
<keyword evidence="1" id="KW-0812">Transmembrane</keyword>
<reference evidence="2 3" key="2">
    <citation type="submission" date="2018-04" db="EMBL/GenBank/DDBJ databases">
        <title>Thauera lacus sp. nov., isolated from an saline lake in Inner Mongolia, China.</title>
        <authorList>
            <person name="Liang Q.-Y."/>
        </authorList>
    </citation>
    <scope>NUCLEOTIDE SEQUENCE [LARGE SCALE GENOMIC DNA]</scope>
    <source>
        <strain evidence="2 3">D20</strain>
    </source>
</reference>
<dbReference type="Pfam" id="PF07963">
    <property type="entry name" value="N_methyl"/>
    <property type="match status" value="1"/>
</dbReference>
<evidence type="ECO:0000313" key="2">
    <source>
        <dbReference type="EMBL" id="PTD97616.1"/>
    </source>
</evidence>
<feature type="transmembrane region" description="Helical" evidence="1">
    <location>
        <begin position="21"/>
        <end position="43"/>
    </location>
</feature>
<organism evidence="2 3">
    <name type="scientific">Pseudothauera lacus</name>
    <dbReference type="NCBI Taxonomy" id="2136175"/>
    <lineage>
        <taxon>Bacteria</taxon>
        <taxon>Pseudomonadati</taxon>
        <taxon>Pseudomonadota</taxon>
        <taxon>Betaproteobacteria</taxon>
        <taxon>Rhodocyclales</taxon>
        <taxon>Zoogloeaceae</taxon>
        <taxon>Pseudothauera</taxon>
    </lineage>
</organism>
<reference evidence="2 3" key="1">
    <citation type="submission" date="2018-03" db="EMBL/GenBank/DDBJ databases">
        <authorList>
            <person name="Keele B.F."/>
        </authorList>
    </citation>
    <scope>NUCLEOTIDE SEQUENCE [LARGE SCALE GENOMIC DNA]</scope>
    <source>
        <strain evidence="2 3">D20</strain>
    </source>
</reference>
<evidence type="ECO:0000313" key="3">
    <source>
        <dbReference type="Proteomes" id="UP000241193"/>
    </source>
</evidence>
<keyword evidence="1" id="KW-1133">Transmembrane helix</keyword>